<organism evidence="4 5">
    <name type="scientific">Streptomyces meridianus</name>
    <dbReference type="NCBI Taxonomy" id="2938945"/>
    <lineage>
        <taxon>Bacteria</taxon>
        <taxon>Bacillati</taxon>
        <taxon>Actinomycetota</taxon>
        <taxon>Actinomycetes</taxon>
        <taxon>Kitasatosporales</taxon>
        <taxon>Streptomycetaceae</taxon>
        <taxon>Streptomyces</taxon>
    </lineage>
</organism>
<protein>
    <submittedName>
        <fullName evidence="4">GNAT family N-acetyltransferase</fullName>
    </submittedName>
</protein>
<evidence type="ECO:0000256" key="1">
    <source>
        <dbReference type="ARBA" id="ARBA00022679"/>
    </source>
</evidence>
<dbReference type="InterPro" id="IPR050832">
    <property type="entry name" value="Bact_Acetyltransf"/>
</dbReference>
<dbReference type="Pfam" id="PF24551">
    <property type="entry name" value="SH3_Rv0428c"/>
    <property type="match status" value="1"/>
</dbReference>
<name>A0ABT0X1N5_9ACTN</name>
<dbReference type="InterPro" id="IPR056935">
    <property type="entry name" value="Rv0428c-like_C"/>
</dbReference>
<gene>
    <name evidence="4" type="ORF">M1E25_02385</name>
</gene>
<dbReference type="Proteomes" id="UP001167160">
    <property type="component" value="Unassembled WGS sequence"/>
</dbReference>
<keyword evidence="2" id="KW-0012">Acyltransferase</keyword>
<feature type="domain" description="N-acetyltransferase" evidence="3">
    <location>
        <begin position="279"/>
        <end position="371"/>
    </location>
</feature>
<keyword evidence="5" id="KW-1185">Reference proteome</keyword>
<dbReference type="InterPro" id="IPR016181">
    <property type="entry name" value="Acyl_CoA_acyltransferase"/>
</dbReference>
<dbReference type="PROSITE" id="PS51186">
    <property type="entry name" value="GNAT"/>
    <property type="match status" value="1"/>
</dbReference>
<dbReference type="RefSeq" id="WP_251408667.1">
    <property type="nucleotide sequence ID" value="NZ_JAMQGM010000002.1"/>
</dbReference>
<proteinExistence type="predicted"/>
<reference evidence="4" key="1">
    <citation type="journal article" date="2023" name="Int. J. Syst. Evol. Microbiol.">
        <title>Streptomyces meridianus sp. nov. isolated from brackish water of the Tagus estuary in Alcochete, Portugal.</title>
        <authorList>
            <person name="Santos J.D.N."/>
            <person name="Klimek D."/>
            <person name="Calusinska M."/>
            <person name="Lobo Da Cunha A."/>
            <person name="Catita J."/>
            <person name="Goncalves H."/>
            <person name="Gonzalez I."/>
            <person name="Reyes F."/>
            <person name="Lage O.M."/>
        </authorList>
    </citation>
    <scope>NUCLEOTIDE SEQUENCE</scope>
    <source>
        <strain evidence="4">MTZ3.1</strain>
    </source>
</reference>
<dbReference type="Gene3D" id="3.40.630.30">
    <property type="match status" value="1"/>
</dbReference>
<comment type="caution">
    <text evidence="4">The sequence shown here is derived from an EMBL/GenBank/DDBJ whole genome shotgun (WGS) entry which is preliminary data.</text>
</comment>
<dbReference type="CDD" id="cd04301">
    <property type="entry name" value="NAT_SF"/>
    <property type="match status" value="1"/>
</dbReference>
<evidence type="ECO:0000259" key="3">
    <source>
        <dbReference type="PROSITE" id="PS51186"/>
    </source>
</evidence>
<evidence type="ECO:0000313" key="5">
    <source>
        <dbReference type="Proteomes" id="UP001167160"/>
    </source>
</evidence>
<dbReference type="Pfam" id="PF24553">
    <property type="entry name" value="Rv0428c_C"/>
    <property type="match status" value="1"/>
</dbReference>
<evidence type="ECO:0000256" key="2">
    <source>
        <dbReference type="ARBA" id="ARBA00023315"/>
    </source>
</evidence>
<sequence>MEFTVGGQLAVRITAADVGKRVSVRRSTGKMGPGERFTDTVGVLTSWNEGVLLVTRRSGEVVRIAESDLVAGKVIPSAPGGGAARRGVPVASEAELTRVAARAWPATENEPLAPDAPDGWLLRAAAGRAGDRTGGPSGFTRRANSVLALGAPGLPLDDALGRVVAWYTERGLPPYVQTGTGPGGASGLPGELERRGWRREVSAHVLVGALAPLADRLPDRAGVRLSRNVDEAWMTRYGRSGGPDPEARAVLRGGPSVWFATCPAPGDATENRMRGEPGAEEPGIPAAIGRLVVDGRWAGFTAVEVAPEFRRRGLASAVMGALARQALEEGASAAYLQVETGNTAALALYAGLGFTVHHTYDHWRAPEEVGP</sequence>
<dbReference type="SUPFAM" id="SSF55729">
    <property type="entry name" value="Acyl-CoA N-acyltransferases (Nat)"/>
    <property type="match status" value="1"/>
</dbReference>
<keyword evidence="1" id="KW-0808">Transferase</keyword>
<dbReference type="EMBL" id="JAMQGM010000002">
    <property type="protein sequence ID" value="MCM2576210.1"/>
    <property type="molecule type" value="Genomic_DNA"/>
</dbReference>
<dbReference type="InterPro" id="IPR000182">
    <property type="entry name" value="GNAT_dom"/>
</dbReference>
<evidence type="ECO:0000313" key="4">
    <source>
        <dbReference type="EMBL" id="MCM2576210.1"/>
    </source>
</evidence>
<dbReference type="PANTHER" id="PTHR43877:SF2">
    <property type="entry name" value="AMINOALKYLPHOSPHONATE N-ACETYLTRANSFERASE-RELATED"/>
    <property type="match status" value="1"/>
</dbReference>
<dbReference type="PANTHER" id="PTHR43877">
    <property type="entry name" value="AMINOALKYLPHOSPHONATE N-ACETYLTRANSFERASE-RELATED-RELATED"/>
    <property type="match status" value="1"/>
</dbReference>
<accession>A0ABT0X1N5</accession>
<dbReference type="InterPro" id="IPR056934">
    <property type="entry name" value="SH3_Rv0428c"/>
</dbReference>